<sequence>MALTPLFLRPWISALYDYACRERGASHLGPHTRMLQCGITIAILSIDGSVAQVDAILDAVHITIHARKMKQGSAFTILNADALQMTTAACPFDQERESIQVSPERRCQRSRRPQDT</sequence>
<organism evidence="2">
    <name type="scientific">Craspedostauros australis</name>
    <dbReference type="NCBI Taxonomy" id="1486917"/>
    <lineage>
        <taxon>Eukaryota</taxon>
        <taxon>Sar</taxon>
        <taxon>Stramenopiles</taxon>
        <taxon>Ochrophyta</taxon>
        <taxon>Bacillariophyta</taxon>
        <taxon>Bacillariophyceae</taxon>
        <taxon>Bacillariophycidae</taxon>
        <taxon>Naviculales</taxon>
        <taxon>Naviculaceae</taxon>
        <taxon>Craspedostauros</taxon>
    </lineage>
</organism>
<reference evidence="2" key="1">
    <citation type="submission" date="2021-01" db="EMBL/GenBank/DDBJ databases">
        <authorList>
            <person name="Corre E."/>
            <person name="Pelletier E."/>
            <person name="Niang G."/>
            <person name="Scheremetjew M."/>
            <person name="Finn R."/>
            <person name="Kale V."/>
            <person name="Holt S."/>
            <person name="Cochrane G."/>
            <person name="Meng A."/>
            <person name="Brown T."/>
            <person name="Cohen L."/>
        </authorList>
    </citation>
    <scope>NUCLEOTIDE SEQUENCE</scope>
    <source>
        <strain evidence="2">CCMP3328</strain>
    </source>
</reference>
<dbReference type="EMBL" id="HBEF01005907">
    <property type="protein sequence ID" value="CAD8331556.1"/>
    <property type="molecule type" value="Transcribed_RNA"/>
</dbReference>
<feature type="region of interest" description="Disordered" evidence="1">
    <location>
        <begin position="94"/>
        <end position="116"/>
    </location>
</feature>
<accession>A0A7R9ZKQ5</accession>
<evidence type="ECO:0000256" key="1">
    <source>
        <dbReference type="SAM" id="MobiDB-lite"/>
    </source>
</evidence>
<proteinExistence type="predicted"/>
<evidence type="ECO:0000313" key="2">
    <source>
        <dbReference type="EMBL" id="CAD8331556.1"/>
    </source>
</evidence>
<dbReference type="AlphaFoldDB" id="A0A7R9ZKQ5"/>
<gene>
    <name evidence="2" type="ORF">CAUS1442_LOCUS3655</name>
</gene>
<protein>
    <submittedName>
        <fullName evidence="2">Uncharacterized protein</fullName>
    </submittedName>
</protein>
<name>A0A7R9ZKQ5_9STRA</name>